<evidence type="ECO:0000259" key="6">
    <source>
        <dbReference type="Pfam" id="PF02838"/>
    </source>
</evidence>
<evidence type="ECO:0000256" key="3">
    <source>
        <dbReference type="ARBA" id="ARBA00022801"/>
    </source>
</evidence>
<dbReference type="InterPro" id="IPR017853">
    <property type="entry name" value="GH"/>
</dbReference>
<protein>
    <submittedName>
        <fullName evidence="7">Family 20 glycosylhydrolase</fullName>
    </submittedName>
</protein>
<dbReference type="GO" id="GO:0016020">
    <property type="term" value="C:membrane"/>
    <property type="evidence" value="ECO:0007669"/>
    <property type="project" value="TreeGrafter"/>
</dbReference>
<keyword evidence="4" id="KW-0326">Glycosidase</keyword>
<dbReference type="InterPro" id="IPR015882">
    <property type="entry name" value="HEX_bac_N"/>
</dbReference>
<dbReference type="EMBL" id="JAAGNX010000003">
    <property type="protein sequence ID" value="NDV63182.1"/>
    <property type="molecule type" value="Genomic_DNA"/>
</dbReference>
<dbReference type="PANTHER" id="PTHR22600:SF26">
    <property type="entry name" value="BETA-N-ACETYLHEXOSAMINIDASE"/>
    <property type="match status" value="1"/>
</dbReference>
<dbReference type="Pfam" id="PF02838">
    <property type="entry name" value="Glyco_hydro_20b"/>
    <property type="match status" value="1"/>
</dbReference>
<evidence type="ECO:0000256" key="1">
    <source>
        <dbReference type="ARBA" id="ARBA00006285"/>
    </source>
</evidence>
<feature type="domain" description="Beta-hexosaminidase bacterial type N-terminal" evidence="6">
    <location>
        <begin position="29"/>
        <end position="87"/>
    </location>
</feature>
<dbReference type="GO" id="GO:0030203">
    <property type="term" value="P:glycosaminoglycan metabolic process"/>
    <property type="evidence" value="ECO:0007669"/>
    <property type="project" value="TreeGrafter"/>
</dbReference>
<dbReference type="RefSeq" id="WP_163966355.1">
    <property type="nucleotide sequence ID" value="NZ_JAAGNX010000003.1"/>
</dbReference>
<dbReference type="SUPFAM" id="SSF51445">
    <property type="entry name" value="(Trans)glycosidases"/>
    <property type="match status" value="1"/>
</dbReference>
<dbReference type="Proteomes" id="UP000478417">
    <property type="component" value="Unassembled WGS sequence"/>
</dbReference>
<dbReference type="Gene3D" id="3.20.20.80">
    <property type="entry name" value="Glycosidases"/>
    <property type="match status" value="1"/>
</dbReference>
<dbReference type="AlphaFoldDB" id="A0A6B2M4G3"/>
<dbReference type="GO" id="GO:0004563">
    <property type="term" value="F:beta-N-acetylhexosaminidase activity"/>
    <property type="evidence" value="ECO:0007669"/>
    <property type="project" value="InterPro"/>
</dbReference>
<organism evidence="7 8">
    <name type="scientific">Oceanipulchritudo coccoides</name>
    <dbReference type="NCBI Taxonomy" id="2706888"/>
    <lineage>
        <taxon>Bacteria</taxon>
        <taxon>Pseudomonadati</taxon>
        <taxon>Verrucomicrobiota</taxon>
        <taxon>Opitutia</taxon>
        <taxon>Puniceicoccales</taxon>
        <taxon>Oceanipulchritudinaceae</taxon>
        <taxon>Oceanipulchritudo</taxon>
    </lineage>
</organism>
<evidence type="ECO:0000313" key="8">
    <source>
        <dbReference type="Proteomes" id="UP000478417"/>
    </source>
</evidence>
<keyword evidence="2" id="KW-0732">Signal</keyword>
<dbReference type="GO" id="GO:0005975">
    <property type="term" value="P:carbohydrate metabolic process"/>
    <property type="evidence" value="ECO:0007669"/>
    <property type="project" value="InterPro"/>
</dbReference>
<dbReference type="InterPro" id="IPR029018">
    <property type="entry name" value="Hex-like_dom2"/>
</dbReference>
<name>A0A6B2M4G3_9BACT</name>
<evidence type="ECO:0000259" key="5">
    <source>
        <dbReference type="Pfam" id="PF00728"/>
    </source>
</evidence>
<evidence type="ECO:0000256" key="4">
    <source>
        <dbReference type="ARBA" id="ARBA00023295"/>
    </source>
</evidence>
<reference evidence="7 8" key="1">
    <citation type="submission" date="2020-02" db="EMBL/GenBank/DDBJ databases">
        <title>Albibacoteraceae fam. nov., the first described family within the subdivision 4 Verrucomicrobia.</title>
        <authorList>
            <person name="Xi F."/>
        </authorList>
    </citation>
    <scope>NUCLEOTIDE SEQUENCE [LARGE SCALE GENOMIC DNA]</scope>
    <source>
        <strain evidence="7 8">CK1056</strain>
    </source>
</reference>
<dbReference type="Pfam" id="PF00728">
    <property type="entry name" value="Glyco_hydro_20"/>
    <property type="match status" value="1"/>
</dbReference>
<dbReference type="InterPro" id="IPR015883">
    <property type="entry name" value="Glyco_hydro_20_cat"/>
</dbReference>
<sequence length="562" mass="62755">MKDLHLLPHPLRLEETGGTVDPNSLEVREVVDPAMAGETGPEAYRIEVSQSGILLVARTLTGLRWAKATLAQLCVHSKIPCLIIEDAPRFEHRGVMLDISRDRVPTMETLKELVDHLSACKMNHLQLYVEHTIAYAGHEDAWRAASPITMDELDELDAYAAGKGIALTANQNCLGHFERWLRHPRYAPLGERSSGSMVRGEHFVQPNTLCPGDPGSLALIEDLLGQLLPHCSGNYANIGCDEPWDLGTGRSKEECEQRGKGVVFSEYVSQVAELCQRLGKRPQYWCDPHPNEGDGLTRDLVALVWEYEDERTFKPRVEAHASVGREVWVAPGTSCWNSSTGRTWNRRGNLDKAASEDIAKGFLCTAWGDGGHRQPWPITLFGFADAAMAAWSGPGHYNDLANGLHTFGNPDLGPWLARLGNVDVEICRGEVPCFDGSPSKGRQFWNSTALWKDMHTQLFDRTGYGDVAAWERVRERLTKLLKLPDGVEGLLADECAFSVDLARWAADRAIIRRDNPTTNQRKELAARMVDIIANHRRLWLARSRYGGLEDSTAHYIQLARNW</sequence>
<dbReference type="Gene3D" id="3.30.379.10">
    <property type="entry name" value="Chitobiase/beta-hexosaminidase domain 2-like"/>
    <property type="match status" value="1"/>
</dbReference>
<dbReference type="PANTHER" id="PTHR22600">
    <property type="entry name" value="BETA-HEXOSAMINIDASE"/>
    <property type="match status" value="1"/>
</dbReference>
<evidence type="ECO:0000313" key="7">
    <source>
        <dbReference type="EMBL" id="NDV63182.1"/>
    </source>
</evidence>
<feature type="domain" description="Glycoside hydrolase family 20 catalytic" evidence="5">
    <location>
        <begin position="90"/>
        <end position="311"/>
    </location>
</feature>
<dbReference type="SUPFAM" id="SSF55545">
    <property type="entry name" value="beta-N-acetylhexosaminidase-like domain"/>
    <property type="match status" value="1"/>
</dbReference>
<keyword evidence="8" id="KW-1185">Reference proteome</keyword>
<proteinExistence type="inferred from homology"/>
<gene>
    <name evidence="7" type="ORF">G0Q06_12020</name>
</gene>
<comment type="caution">
    <text evidence="7">The sequence shown here is derived from an EMBL/GenBank/DDBJ whole genome shotgun (WGS) entry which is preliminary data.</text>
</comment>
<comment type="similarity">
    <text evidence="1">Belongs to the glycosyl hydrolase 20 family.</text>
</comment>
<dbReference type="InterPro" id="IPR025705">
    <property type="entry name" value="Beta_hexosaminidase_sua/sub"/>
</dbReference>
<accession>A0A6B2M4G3</accession>
<evidence type="ECO:0000256" key="2">
    <source>
        <dbReference type="ARBA" id="ARBA00022729"/>
    </source>
</evidence>
<keyword evidence="3 7" id="KW-0378">Hydrolase</keyword>